<dbReference type="SMART" id="SM00862">
    <property type="entry name" value="Trans_reg_C"/>
    <property type="match status" value="1"/>
</dbReference>
<evidence type="ECO:0000259" key="3">
    <source>
        <dbReference type="PROSITE" id="PS51755"/>
    </source>
</evidence>
<dbReference type="SUPFAM" id="SSF46894">
    <property type="entry name" value="C-terminal effector domain of the bipartite response regulators"/>
    <property type="match status" value="1"/>
</dbReference>
<dbReference type="PANTHER" id="PTHR40082:SF1">
    <property type="entry name" value="BLR5956 PROTEIN"/>
    <property type="match status" value="1"/>
</dbReference>
<dbReference type="InterPro" id="IPR016032">
    <property type="entry name" value="Sig_transdc_resp-reg_C-effctor"/>
</dbReference>
<protein>
    <submittedName>
        <fullName evidence="4">Uroporphyrinogen-III synthase</fullName>
    </submittedName>
</protein>
<dbReference type="InterPro" id="IPR039793">
    <property type="entry name" value="UROS/Hem4"/>
</dbReference>
<dbReference type="InterPro" id="IPR003754">
    <property type="entry name" value="4pyrrol_synth_uPrphyn_synth"/>
</dbReference>
<name>A0ABP5YG89_9ACTN</name>
<dbReference type="PROSITE" id="PS51755">
    <property type="entry name" value="OMPR_PHOB"/>
    <property type="match status" value="1"/>
</dbReference>
<dbReference type="CDD" id="cd06578">
    <property type="entry name" value="HemD"/>
    <property type="match status" value="1"/>
</dbReference>
<proteinExistence type="predicted"/>
<dbReference type="CDD" id="cd00383">
    <property type="entry name" value="trans_reg_C"/>
    <property type="match status" value="1"/>
</dbReference>
<evidence type="ECO:0000256" key="2">
    <source>
        <dbReference type="PROSITE-ProRule" id="PRU01091"/>
    </source>
</evidence>
<dbReference type="PANTHER" id="PTHR40082">
    <property type="entry name" value="BLR5956 PROTEIN"/>
    <property type="match status" value="1"/>
</dbReference>
<dbReference type="Pfam" id="PF02602">
    <property type="entry name" value="HEM4"/>
    <property type="match status" value="1"/>
</dbReference>
<feature type="DNA-binding region" description="OmpR/PhoB-type" evidence="2">
    <location>
        <begin position="278"/>
        <end position="371"/>
    </location>
</feature>
<accession>A0ABP5YG89</accession>
<evidence type="ECO:0000313" key="4">
    <source>
        <dbReference type="EMBL" id="GAA2479662.1"/>
    </source>
</evidence>
<organism evidence="4 5">
    <name type="scientific">Streptomyces gobitricini</name>
    <dbReference type="NCBI Taxonomy" id="68211"/>
    <lineage>
        <taxon>Bacteria</taxon>
        <taxon>Bacillati</taxon>
        <taxon>Actinomycetota</taxon>
        <taxon>Actinomycetes</taxon>
        <taxon>Kitasatosporales</taxon>
        <taxon>Streptomycetaceae</taxon>
        <taxon>Streptomyces</taxon>
    </lineage>
</organism>
<dbReference type="InterPro" id="IPR036108">
    <property type="entry name" value="4pyrrol_syn_uPrphyn_synt_sf"/>
</dbReference>
<dbReference type="SUPFAM" id="SSF69618">
    <property type="entry name" value="HemD-like"/>
    <property type="match status" value="1"/>
</dbReference>
<dbReference type="RefSeq" id="WP_344356281.1">
    <property type="nucleotide sequence ID" value="NZ_BAAASR010000002.1"/>
</dbReference>
<keyword evidence="5" id="KW-1185">Reference proteome</keyword>
<evidence type="ECO:0000256" key="1">
    <source>
        <dbReference type="ARBA" id="ARBA00023125"/>
    </source>
</evidence>
<sequence>MHEYEHGSHGPLAGFTVGVTAARRADELGALLERRGAAVQHAPALRIVPLADDAELLDATKALVGHAPDLVVATTAIGFRGWLEAADGWGYGEELLDRLRGAQVLARGPKVKGAVRAAGLTEEWSPASDSMAEVLERLLGQDVTGRRIALQLHGEPLPGFVEALRDAGAEVVVVPVYRWMPPEDLAPLDRLVDATVARSLDALTFTSAPAGASLLARAQDRGLLPELLDALRHDVLAACVGPVTALPLQAHGVDTVQPARFRLGPLVQLLCQELPSRARTLPVAGRRVEIRGHAVLVDGDLRPVPPAGMSLLHSLARRPGWVVSRADLLRALPGAGRDEHAVETAMARLRSALGAPKLIQTVVKRGYRLALDPAADAKYADT</sequence>
<gene>
    <name evidence="4" type="ORF">GCM10010393_07760</name>
</gene>
<reference evidence="5" key="1">
    <citation type="journal article" date="2019" name="Int. J. Syst. Evol. Microbiol.">
        <title>The Global Catalogue of Microorganisms (GCM) 10K type strain sequencing project: providing services to taxonomists for standard genome sequencing and annotation.</title>
        <authorList>
            <consortium name="The Broad Institute Genomics Platform"/>
            <consortium name="The Broad Institute Genome Sequencing Center for Infectious Disease"/>
            <person name="Wu L."/>
            <person name="Ma J."/>
        </authorList>
    </citation>
    <scope>NUCLEOTIDE SEQUENCE [LARGE SCALE GENOMIC DNA]</scope>
    <source>
        <strain evidence="5">JCM 5062</strain>
    </source>
</reference>
<comment type="caution">
    <text evidence="4">The sequence shown here is derived from an EMBL/GenBank/DDBJ whole genome shotgun (WGS) entry which is preliminary data.</text>
</comment>
<dbReference type="Gene3D" id="1.10.10.10">
    <property type="entry name" value="Winged helix-like DNA-binding domain superfamily/Winged helix DNA-binding domain"/>
    <property type="match status" value="1"/>
</dbReference>
<dbReference type="Pfam" id="PF00486">
    <property type="entry name" value="Trans_reg_C"/>
    <property type="match status" value="1"/>
</dbReference>
<feature type="domain" description="OmpR/PhoB-type" evidence="3">
    <location>
        <begin position="278"/>
        <end position="371"/>
    </location>
</feature>
<dbReference type="NCBIfam" id="NF005568">
    <property type="entry name" value="PRK07239.1"/>
    <property type="match status" value="1"/>
</dbReference>
<keyword evidence="1 2" id="KW-0238">DNA-binding</keyword>
<dbReference type="InterPro" id="IPR036388">
    <property type="entry name" value="WH-like_DNA-bd_sf"/>
</dbReference>
<evidence type="ECO:0000313" key="5">
    <source>
        <dbReference type="Proteomes" id="UP001499942"/>
    </source>
</evidence>
<dbReference type="Gene3D" id="3.40.50.10090">
    <property type="match status" value="2"/>
</dbReference>
<dbReference type="Proteomes" id="UP001499942">
    <property type="component" value="Unassembled WGS sequence"/>
</dbReference>
<dbReference type="InterPro" id="IPR001867">
    <property type="entry name" value="OmpR/PhoB-type_DNA-bd"/>
</dbReference>
<dbReference type="EMBL" id="BAAASR010000002">
    <property type="protein sequence ID" value="GAA2479662.1"/>
    <property type="molecule type" value="Genomic_DNA"/>
</dbReference>